<evidence type="ECO:0000259" key="7">
    <source>
        <dbReference type="PROSITE" id="PS50110"/>
    </source>
</evidence>
<dbReference type="SUPFAM" id="SSF52172">
    <property type="entry name" value="CheY-like"/>
    <property type="match status" value="1"/>
</dbReference>
<keyword evidence="4" id="KW-0804">Transcription</keyword>
<protein>
    <submittedName>
        <fullName evidence="8">Response regulator transcription factor</fullName>
    </submittedName>
</protein>
<dbReference type="InterPro" id="IPR000792">
    <property type="entry name" value="Tscrpt_reg_LuxR_C"/>
</dbReference>
<accession>A0ABY8WBM8</accession>
<dbReference type="Proteomes" id="UP001240150">
    <property type="component" value="Chromosome"/>
</dbReference>
<evidence type="ECO:0000256" key="2">
    <source>
        <dbReference type="ARBA" id="ARBA00023015"/>
    </source>
</evidence>
<dbReference type="SMART" id="SM00448">
    <property type="entry name" value="REC"/>
    <property type="match status" value="1"/>
</dbReference>
<dbReference type="Pfam" id="PF00072">
    <property type="entry name" value="Response_reg"/>
    <property type="match status" value="1"/>
</dbReference>
<dbReference type="EMBL" id="CP126980">
    <property type="protein sequence ID" value="WIM94531.1"/>
    <property type="molecule type" value="Genomic_DNA"/>
</dbReference>
<feature type="modified residue" description="4-aspartylphosphate" evidence="5">
    <location>
        <position position="61"/>
    </location>
</feature>
<sequence>MTDLSAEQISVILVDDHALFREGLRQLITHQTEIAVLAEGASGSEAVALARRLNPDLVLLDVELPGQGAAKTVEQIREAVPSARIIILTMHDDPRLVQKLLSCGASAFLTKTIGRDQLLAAIRSVHRNADTVLVSVQRSPFAVPAPPPGTGVLSARELEVLRLLAQALSNAQIADRLFITEGTVKRHLTNVYAKLQAVSRVDAIRKATAAGLM</sequence>
<evidence type="ECO:0000256" key="5">
    <source>
        <dbReference type="PROSITE-ProRule" id="PRU00169"/>
    </source>
</evidence>
<dbReference type="InterPro" id="IPR001789">
    <property type="entry name" value="Sig_transdc_resp-reg_receiver"/>
</dbReference>
<dbReference type="RefSeq" id="WP_284915748.1">
    <property type="nucleotide sequence ID" value="NZ_CP126980.1"/>
</dbReference>
<dbReference type="CDD" id="cd17535">
    <property type="entry name" value="REC_NarL-like"/>
    <property type="match status" value="1"/>
</dbReference>
<keyword evidence="9" id="KW-1185">Reference proteome</keyword>
<dbReference type="Pfam" id="PF00196">
    <property type="entry name" value="GerE"/>
    <property type="match status" value="1"/>
</dbReference>
<evidence type="ECO:0000256" key="4">
    <source>
        <dbReference type="ARBA" id="ARBA00023163"/>
    </source>
</evidence>
<dbReference type="InterPro" id="IPR058245">
    <property type="entry name" value="NreC/VraR/RcsB-like_REC"/>
</dbReference>
<name>A0ABY8WBM8_9ACTN</name>
<keyword evidence="2" id="KW-0805">Transcription regulation</keyword>
<organism evidence="8 9">
    <name type="scientific">Actinoplanes oblitus</name>
    <dbReference type="NCBI Taxonomy" id="3040509"/>
    <lineage>
        <taxon>Bacteria</taxon>
        <taxon>Bacillati</taxon>
        <taxon>Actinomycetota</taxon>
        <taxon>Actinomycetes</taxon>
        <taxon>Micromonosporales</taxon>
        <taxon>Micromonosporaceae</taxon>
        <taxon>Actinoplanes</taxon>
    </lineage>
</organism>
<dbReference type="PRINTS" id="PR00038">
    <property type="entry name" value="HTHLUXR"/>
</dbReference>
<gene>
    <name evidence="8" type="ORF">ACTOB_006558</name>
</gene>
<dbReference type="SMART" id="SM00421">
    <property type="entry name" value="HTH_LUXR"/>
    <property type="match status" value="1"/>
</dbReference>
<dbReference type="SUPFAM" id="SSF46894">
    <property type="entry name" value="C-terminal effector domain of the bipartite response regulators"/>
    <property type="match status" value="1"/>
</dbReference>
<dbReference type="Gene3D" id="3.40.50.2300">
    <property type="match status" value="1"/>
</dbReference>
<dbReference type="CDD" id="cd06170">
    <property type="entry name" value="LuxR_C_like"/>
    <property type="match status" value="1"/>
</dbReference>
<keyword evidence="1 5" id="KW-0597">Phosphoprotein</keyword>
<evidence type="ECO:0000313" key="8">
    <source>
        <dbReference type="EMBL" id="WIM94531.1"/>
    </source>
</evidence>
<dbReference type="InterPro" id="IPR011006">
    <property type="entry name" value="CheY-like_superfamily"/>
</dbReference>
<evidence type="ECO:0000313" key="9">
    <source>
        <dbReference type="Proteomes" id="UP001240150"/>
    </source>
</evidence>
<keyword evidence="3" id="KW-0238">DNA-binding</keyword>
<dbReference type="PANTHER" id="PTHR44688:SF16">
    <property type="entry name" value="DNA-BINDING TRANSCRIPTIONAL ACTIVATOR DEVR_DOSR"/>
    <property type="match status" value="1"/>
</dbReference>
<evidence type="ECO:0000256" key="3">
    <source>
        <dbReference type="ARBA" id="ARBA00023125"/>
    </source>
</evidence>
<dbReference type="InterPro" id="IPR016032">
    <property type="entry name" value="Sig_transdc_resp-reg_C-effctor"/>
</dbReference>
<feature type="domain" description="Response regulatory" evidence="7">
    <location>
        <begin position="10"/>
        <end position="126"/>
    </location>
</feature>
<dbReference type="PANTHER" id="PTHR44688">
    <property type="entry name" value="DNA-BINDING TRANSCRIPTIONAL ACTIVATOR DEVR_DOSR"/>
    <property type="match status" value="1"/>
</dbReference>
<feature type="domain" description="HTH luxR-type" evidence="6">
    <location>
        <begin position="146"/>
        <end position="211"/>
    </location>
</feature>
<proteinExistence type="predicted"/>
<dbReference type="PROSITE" id="PS50043">
    <property type="entry name" value="HTH_LUXR_2"/>
    <property type="match status" value="1"/>
</dbReference>
<evidence type="ECO:0000256" key="1">
    <source>
        <dbReference type="ARBA" id="ARBA00022553"/>
    </source>
</evidence>
<reference evidence="8 9" key="1">
    <citation type="submission" date="2023-06" db="EMBL/GenBank/DDBJ databases">
        <authorList>
            <person name="Yushchuk O."/>
            <person name="Binda E."/>
            <person name="Ruckert-Reed C."/>
            <person name="Fedorenko V."/>
            <person name="Kalinowski J."/>
            <person name="Marinelli F."/>
        </authorList>
    </citation>
    <scope>NUCLEOTIDE SEQUENCE [LARGE SCALE GENOMIC DNA]</scope>
    <source>
        <strain evidence="8 9">NRRL 3884</strain>
    </source>
</reference>
<evidence type="ECO:0000259" key="6">
    <source>
        <dbReference type="PROSITE" id="PS50043"/>
    </source>
</evidence>
<dbReference type="PROSITE" id="PS50110">
    <property type="entry name" value="RESPONSE_REGULATORY"/>
    <property type="match status" value="1"/>
</dbReference>